<feature type="compositionally biased region" description="Low complexity" evidence="1">
    <location>
        <begin position="1"/>
        <end position="10"/>
    </location>
</feature>
<feature type="region of interest" description="Disordered" evidence="1">
    <location>
        <begin position="1"/>
        <end position="102"/>
    </location>
</feature>
<proteinExistence type="predicted"/>
<accession>A0A061B8Q4</accession>
<evidence type="ECO:0000313" key="2">
    <source>
        <dbReference type="EMBL" id="CDR44267.1"/>
    </source>
</evidence>
<organism evidence="2">
    <name type="scientific">Rhodotorula toruloides</name>
    <name type="common">Yeast</name>
    <name type="synonym">Rhodosporidium toruloides</name>
    <dbReference type="NCBI Taxonomy" id="5286"/>
    <lineage>
        <taxon>Eukaryota</taxon>
        <taxon>Fungi</taxon>
        <taxon>Dikarya</taxon>
        <taxon>Basidiomycota</taxon>
        <taxon>Pucciniomycotina</taxon>
        <taxon>Microbotryomycetes</taxon>
        <taxon>Sporidiobolales</taxon>
        <taxon>Sporidiobolaceae</taxon>
        <taxon>Rhodotorula</taxon>
    </lineage>
</organism>
<feature type="compositionally biased region" description="Basic residues" evidence="1">
    <location>
        <begin position="59"/>
        <end position="74"/>
    </location>
</feature>
<dbReference type="AlphaFoldDB" id="A0A061B8Q4"/>
<sequence>MPATRSARSTTPRDTRSTSAEQKRSPTKRGCVSKELEDESIPVLPPSPISPTLPLPPPRTRRRLSRPKGAKKAGKNALGEASSRLPTPPRTPNDATFDFPTPSIVPSASHDASLTHLWRDIDRFSLSALLDLIPSLAGETGTHPVPPLHPSAYMAPVYQTLLSFDECIATYYRHKSWPKHDFPVLEAKAIPSRLSSPPAPTLPRTHQYELGFSDNGRAGLRLVVPQPACGVA</sequence>
<dbReference type="OrthoDB" id="10384404at2759"/>
<protein>
    <submittedName>
        <fullName evidence="2">RHTO0S09e01860g1_1</fullName>
    </submittedName>
</protein>
<gene>
    <name evidence="2" type="ORF">RHTO0S_09e01860g</name>
</gene>
<name>A0A061B8Q4_RHOTO</name>
<reference evidence="2" key="1">
    <citation type="journal article" date="2014" name="Genome Announc.">
        <title>Draft genome sequence of Rhodosporidium toruloides CECT1137, an oleaginous yeast of biotechnological interest.</title>
        <authorList>
            <person name="Morin N."/>
            <person name="Calcas X."/>
            <person name="Devillers H."/>
            <person name="Durrens P."/>
            <person name="Sherman D.J."/>
            <person name="Nicaud J.-M."/>
            <person name="Neuveglise C."/>
        </authorList>
    </citation>
    <scope>NUCLEOTIDE SEQUENCE</scope>
    <source>
        <strain evidence="2">CECT1137</strain>
    </source>
</reference>
<feature type="compositionally biased region" description="Pro residues" evidence="1">
    <location>
        <begin position="43"/>
        <end position="58"/>
    </location>
</feature>
<evidence type="ECO:0000256" key="1">
    <source>
        <dbReference type="SAM" id="MobiDB-lite"/>
    </source>
</evidence>
<feature type="compositionally biased region" description="Basic and acidic residues" evidence="1">
    <location>
        <begin position="11"/>
        <end position="24"/>
    </location>
</feature>
<dbReference type="EMBL" id="LK052944">
    <property type="protein sequence ID" value="CDR44267.1"/>
    <property type="molecule type" value="Genomic_DNA"/>
</dbReference>